<evidence type="ECO:0000313" key="14">
    <source>
        <dbReference type="EMBL" id="MCX2723956.1"/>
    </source>
</evidence>
<evidence type="ECO:0000256" key="11">
    <source>
        <dbReference type="ARBA" id="ARBA00023136"/>
    </source>
</evidence>
<evidence type="ECO:0000256" key="6">
    <source>
        <dbReference type="ARBA" id="ARBA00022692"/>
    </source>
</evidence>
<keyword evidence="5" id="KW-0808">Transferase</keyword>
<dbReference type="Gene3D" id="3.30.450.350">
    <property type="entry name" value="CHASE domain"/>
    <property type="match status" value="1"/>
</dbReference>
<evidence type="ECO:0000256" key="3">
    <source>
        <dbReference type="ARBA" id="ARBA00012438"/>
    </source>
</evidence>
<evidence type="ECO:0000256" key="12">
    <source>
        <dbReference type="SAM" id="Phobius"/>
    </source>
</evidence>
<dbReference type="Gene3D" id="3.30.565.10">
    <property type="entry name" value="Histidine kinase-like ATPase, C-terminal domain"/>
    <property type="match status" value="1"/>
</dbReference>
<keyword evidence="8" id="KW-0418">Kinase</keyword>
<evidence type="ECO:0000256" key="10">
    <source>
        <dbReference type="ARBA" id="ARBA00022989"/>
    </source>
</evidence>
<comment type="caution">
    <text evidence="14">The sequence shown here is derived from an EMBL/GenBank/DDBJ whole genome shotgun (WGS) entry which is preliminary data.</text>
</comment>
<keyword evidence="10 12" id="KW-1133">Transmembrane helix</keyword>
<dbReference type="InterPro" id="IPR006189">
    <property type="entry name" value="CHASE_dom"/>
</dbReference>
<dbReference type="InterPro" id="IPR011102">
    <property type="entry name" value="Sig_transdc_His_kinase_HWE"/>
</dbReference>
<dbReference type="SMART" id="SM01079">
    <property type="entry name" value="CHASE"/>
    <property type="match status" value="1"/>
</dbReference>
<keyword evidence="9" id="KW-0067">ATP-binding</keyword>
<dbReference type="EMBL" id="JAPEVI010000003">
    <property type="protein sequence ID" value="MCX2723956.1"/>
    <property type="molecule type" value="Genomic_DNA"/>
</dbReference>
<evidence type="ECO:0000313" key="15">
    <source>
        <dbReference type="Proteomes" id="UP001300261"/>
    </source>
</evidence>
<dbReference type="Pfam" id="PF07536">
    <property type="entry name" value="HWE_HK"/>
    <property type="match status" value="1"/>
</dbReference>
<feature type="transmembrane region" description="Helical" evidence="12">
    <location>
        <begin position="278"/>
        <end position="299"/>
    </location>
</feature>
<dbReference type="SUPFAM" id="SSF55874">
    <property type="entry name" value="ATPase domain of HSP90 chaperone/DNA topoisomerase II/histidine kinase"/>
    <property type="match status" value="1"/>
</dbReference>
<comment type="catalytic activity">
    <reaction evidence="1">
        <text>ATP + protein L-histidine = ADP + protein N-phospho-L-histidine.</text>
        <dbReference type="EC" id="2.7.13.3"/>
    </reaction>
</comment>
<dbReference type="InterPro" id="IPR042240">
    <property type="entry name" value="CHASE_sf"/>
</dbReference>
<evidence type="ECO:0000256" key="2">
    <source>
        <dbReference type="ARBA" id="ARBA00004370"/>
    </source>
</evidence>
<keyword evidence="6 12" id="KW-0812">Transmembrane</keyword>
<name>A0ABT3R4H0_9HYPH</name>
<evidence type="ECO:0000256" key="8">
    <source>
        <dbReference type="ARBA" id="ARBA00022777"/>
    </source>
</evidence>
<evidence type="ECO:0000259" key="13">
    <source>
        <dbReference type="PROSITE" id="PS50839"/>
    </source>
</evidence>
<dbReference type="EC" id="2.7.13.3" evidence="3"/>
<comment type="subcellular location">
    <subcellularLocation>
        <location evidence="2">Membrane</location>
    </subcellularLocation>
</comment>
<keyword evidence="11 12" id="KW-0472">Membrane</keyword>
<evidence type="ECO:0000256" key="5">
    <source>
        <dbReference type="ARBA" id="ARBA00022679"/>
    </source>
</evidence>
<sequence length="530" mass="58885">MALVAHRAERETRAVRLELLADDLAGRFSDRINRQIMLLMSAHSFLAANQDNLSRPAFRSYVSGIGLEIRFDSLESIGYARRINRGDEELAAADIASYYDLAPTIRPDTEQLWRTPVVLAEPHNDKTENMLGSDMFADETLRQAMRQAMMSSEARATSPVPLTLLGDRMPAQGVFVFIPLEKAVGEADDPISQVSGFVFGLLRIADLHQNVLERSTDLEVELKSVDAGFDETKPLFQTSGYDSEEIAGIKPAERTVQVAGRRWKLFVRPTPEMAESHIYFGSYTIAGVSLILALALAVAAHAQLRVISTAHALNLFTARSMQEKDLMLQEMQHRIKNSISRILAMARQTAAGSDTIEEFSQSFVARLQAMANAQDLLVSSRWNEADLEEHISIELRQVFGEKLEQAKLSGPPVKLNEERAQALGLTFHELATNALKYGGMSEKSGDLSVTWRLEGEGQHRMLVLDWNENAGGDVRPPEGEGFGTKLMDANIRGRLGGTIERRYDNDGLKVNIRIPMPAQREKDRKRPAGA</sequence>
<organism evidence="14 15">
    <name type="scientific">Roseibium salinum</name>
    <dbReference type="NCBI Taxonomy" id="1604349"/>
    <lineage>
        <taxon>Bacteria</taxon>
        <taxon>Pseudomonadati</taxon>
        <taxon>Pseudomonadota</taxon>
        <taxon>Alphaproteobacteria</taxon>
        <taxon>Hyphomicrobiales</taxon>
        <taxon>Stappiaceae</taxon>
        <taxon>Roseibium</taxon>
    </lineage>
</organism>
<dbReference type="InterPro" id="IPR036890">
    <property type="entry name" value="HATPase_C_sf"/>
</dbReference>
<reference evidence="14 15" key="1">
    <citation type="journal article" date="2016" name="Int. J. Syst. Evol. Microbiol.">
        <title>Labrenzia salina sp. nov., isolated from the rhizosphere of the halophyte Arthrocnemum macrostachyum.</title>
        <authorList>
            <person name="Camacho M."/>
            <person name="Redondo-Gomez S."/>
            <person name="Rodriguez-Llorente I."/>
            <person name="Rohde M."/>
            <person name="Sproer C."/>
            <person name="Schumann P."/>
            <person name="Klenk H.P."/>
            <person name="Montero-Calasanz M.D.C."/>
        </authorList>
    </citation>
    <scope>NUCLEOTIDE SEQUENCE [LARGE SCALE GENOMIC DNA]</scope>
    <source>
        <strain evidence="14 15">DSM 29163</strain>
    </source>
</reference>
<evidence type="ECO:0000256" key="9">
    <source>
        <dbReference type="ARBA" id="ARBA00022840"/>
    </source>
</evidence>
<protein>
    <recommendedName>
        <fullName evidence="3">histidine kinase</fullName>
        <ecNumber evidence="3">2.7.13.3</ecNumber>
    </recommendedName>
</protein>
<proteinExistence type="predicted"/>
<dbReference type="PROSITE" id="PS50839">
    <property type="entry name" value="CHASE"/>
    <property type="match status" value="1"/>
</dbReference>
<gene>
    <name evidence="14" type="ORF">ON753_16505</name>
</gene>
<evidence type="ECO:0000256" key="4">
    <source>
        <dbReference type="ARBA" id="ARBA00022553"/>
    </source>
</evidence>
<keyword evidence="15" id="KW-1185">Reference proteome</keyword>
<keyword evidence="7" id="KW-0547">Nucleotide-binding</keyword>
<keyword evidence="4" id="KW-0597">Phosphoprotein</keyword>
<dbReference type="PANTHER" id="PTHR41523">
    <property type="entry name" value="TWO-COMPONENT SYSTEM SENSOR PROTEIN"/>
    <property type="match status" value="1"/>
</dbReference>
<dbReference type="SMART" id="SM00911">
    <property type="entry name" value="HWE_HK"/>
    <property type="match status" value="1"/>
</dbReference>
<dbReference type="RefSeq" id="WP_265963707.1">
    <property type="nucleotide sequence ID" value="NZ_JAPEVI010000003.1"/>
</dbReference>
<dbReference type="Proteomes" id="UP001300261">
    <property type="component" value="Unassembled WGS sequence"/>
</dbReference>
<evidence type="ECO:0000256" key="1">
    <source>
        <dbReference type="ARBA" id="ARBA00000085"/>
    </source>
</evidence>
<dbReference type="PANTHER" id="PTHR41523:SF8">
    <property type="entry name" value="ETHYLENE RESPONSE SENSOR PROTEIN"/>
    <property type="match status" value="1"/>
</dbReference>
<dbReference type="Pfam" id="PF03924">
    <property type="entry name" value="CHASE"/>
    <property type="match status" value="1"/>
</dbReference>
<accession>A0ABT3R4H0</accession>
<feature type="domain" description="CHASE" evidence="13">
    <location>
        <begin position="110"/>
        <end position="266"/>
    </location>
</feature>
<evidence type="ECO:0000256" key="7">
    <source>
        <dbReference type="ARBA" id="ARBA00022741"/>
    </source>
</evidence>